<keyword evidence="8" id="KW-1185">Reference proteome</keyword>
<evidence type="ECO:0000256" key="2">
    <source>
        <dbReference type="ARBA" id="ARBA00022801"/>
    </source>
</evidence>
<dbReference type="PIRSF" id="PIRSF500176">
    <property type="entry name" value="L_ASNase"/>
    <property type="match status" value="1"/>
</dbReference>
<dbReference type="InterPro" id="IPR027473">
    <property type="entry name" value="L-asparaginase_C"/>
</dbReference>
<evidence type="ECO:0000256" key="4">
    <source>
        <dbReference type="PROSITE-ProRule" id="PRU10100"/>
    </source>
</evidence>
<dbReference type="InterPro" id="IPR020827">
    <property type="entry name" value="Asparaginase/glutaminase_AS1"/>
</dbReference>
<dbReference type="Proteomes" id="UP000777661">
    <property type="component" value="Unassembled WGS sequence"/>
</dbReference>
<dbReference type="InterPro" id="IPR027475">
    <property type="entry name" value="Asparaginase/glutaminase_AS2"/>
</dbReference>
<dbReference type="SMART" id="SM00870">
    <property type="entry name" value="Asparaginase"/>
    <property type="match status" value="1"/>
</dbReference>
<organism evidence="7 8">
    <name type="scientific">Nitratireductor rhodophyticola</name>
    <dbReference type="NCBI Taxonomy" id="2854036"/>
    <lineage>
        <taxon>Bacteria</taxon>
        <taxon>Pseudomonadati</taxon>
        <taxon>Pseudomonadota</taxon>
        <taxon>Alphaproteobacteria</taxon>
        <taxon>Hyphomicrobiales</taxon>
        <taxon>Phyllobacteriaceae</taxon>
        <taxon>Nitratireductor</taxon>
    </lineage>
</organism>
<dbReference type="InterPro" id="IPR006034">
    <property type="entry name" value="Asparaginase/glutaminase-like"/>
</dbReference>
<keyword evidence="2" id="KW-0378">Hydrolase</keyword>
<evidence type="ECO:0000313" key="8">
    <source>
        <dbReference type="Proteomes" id="UP000777661"/>
    </source>
</evidence>
<evidence type="ECO:0000259" key="5">
    <source>
        <dbReference type="Pfam" id="PF00710"/>
    </source>
</evidence>
<proteinExistence type="inferred from homology"/>
<feature type="domain" description="L-asparaginase N-terminal" evidence="5">
    <location>
        <begin position="4"/>
        <end position="194"/>
    </location>
</feature>
<dbReference type="InterPro" id="IPR027474">
    <property type="entry name" value="L-asparaginase_N"/>
</dbReference>
<accession>A0ABS7RC22</accession>
<dbReference type="CDD" id="cd08964">
    <property type="entry name" value="L-asparaginase_II"/>
    <property type="match status" value="1"/>
</dbReference>
<dbReference type="EMBL" id="JAHSQO010000004">
    <property type="protein sequence ID" value="MBY8917935.1"/>
    <property type="molecule type" value="Genomic_DNA"/>
</dbReference>
<feature type="domain" description="Asparaginase/glutaminase C-terminal" evidence="6">
    <location>
        <begin position="208"/>
        <end position="322"/>
    </location>
</feature>
<gene>
    <name evidence="7" type="ORF">KVG22_15120</name>
</gene>
<comment type="caution">
    <text evidence="7">The sequence shown here is derived from an EMBL/GenBank/DDBJ whole genome shotgun (WGS) entry which is preliminary data.</text>
</comment>
<dbReference type="PIRSF" id="PIRSF001220">
    <property type="entry name" value="L-ASNase_gatD"/>
    <property type="match status" value="1"/>
</dbReference>
<dbReference type="SFLD" id="SFLDS00057">
    <property type="entry name" value="Glutaminase/Asparaginase"/>
    <property type="match status" value="1"/>
</dbReference>
<evidence type="ECO:0000256" key="1">
    <source>
        <dbReference type="ARBA" id="ARBA00010518"/>
    </source>
</evidence>
<dbReference type="PRINTS" id="PR00139">
    <property type="entry name" value="ASNGLNASE"/>
</dbReference>
<dbReference type="SUPFAM" id="SSF53774">
    <property type="entry name" value="Glutaminase/Asparaginase"/>
    <property type="match status" value="1"/>
</dbReference>
<dbReference type="InterPro" id="IPR037152">
    <property type="entry name" value="L-asparaginase_N_sf"/>
</dbReference>
<comment type="similarity">
    <text evidence="1">Belongs to the asparaginase 1 family.</text>
</comment>
<dbReference type="PANTHER" id="PTHR11707:SF28">
    <property type="entry name" value="60 KDA LYSOPHOSPHOLIPASE"/>
    <property type="match status" value="1"/>
</dbReference>
<dbReference type="PROSITE" id="PS00144">
    <property type="entry name" value="ASN_GLN_ASE_1"/>
    <property type="match status" value="1"/>
</dbReference>
<dbReference type="Gene3D" id="3.40.50.40">
    <property type="match status" value="1"/>
</dbReference>
<dbReference type="Pfam" id="PF17763">
    <property type="entry name" value="Asparaginase_C"/>
    <property type="match status" value="1"/>
</dbReference>
<dbReference type="InterPro" id="IPR036152">
    <property type="entry name" value="Asp/glu_Ase-like_sf"/>
</dbReference>
<sequence length="331" mass="34821">MSNIRLITTGGTIASSRKEGSDRVVANVSGAELKSRLHDPLEGIGINVDDFCSVGSFAFDLPLAFALAKHIDEALASDDCDGVVVTHGTDTMEESCYMADLIVGSDKPVVFTGAQRHAGDPDTDGPRNIAEAVRVAASPAARGIGAMIVFEQDIHAGRDVTKAHTSRVDTFRSSSYGKLGEVDGENVFIYRRPAQRFHAKVERIVPEVELMKLAMGSSPAFLNFAVEQGARAIVVEAFGRGNAPNGFAEAIASIVENGIPVIIASRCHEGRTRPIYGGGSGGKDLADAGVIFSGDLSGLKARILASVLLGRGAGPEDFRREFKKAAGVHSG</sequence>
<dbReference type="InterPro" id="IPR040919">
    <property type="entry name" value="Asparaginase_C"/>
</dbReference>
<dbReference type="PROSITE" id="PS00917">
    <property type="entry name" value="ASN_GLN_ASE_2"/>
    <property type="match status" value="1"/>
</dbReference>
<name>A0ABS7RC22_9HYPH</name>
<protein>
    <submittedName>
        <fullName evidence="7">Asparaginase</fullName>
    </submittedName>
</protein>
<feature type="active site" evidence="3">
    <location>
        <position position="12"/>
    </location>
</feature>
<dbReference type="PROSITE" id="PS51732">
    <property type="entry name" value="ASN_GLN_ASE_3"/>
    <property type="match status" value="1"/>
</dbReference>
<evidence type="ECO:0000313" key="7">
    <source>
        <dbReference type="EMBL" id="MBY8917935.1"/>
    </source>
</evidence>
<reference evidence="7 8" key="1">
    <citation type="submission" date="2021-06" db="EMBL/GenBank/DDBJ databases">
        <title>Nitratireductor porphyridii sp. nov., isolated from a small marine red alga, Porphyridium purpureum in South Korea.</title>
        <authorList>
            <person name="Kim K.H."/>
            <person name="Kristyanto S."/>
            <person name="Jeon C.O."/>
        </authorList>
    </citation>
    <scope>NUCLEOTIDE SEQUENCE [LARGE SCALE GENOMIC DNA]</scope>
    <source>
        <strain evidence="7 8">R6</strain>
    </source>
</reference>
<evidence type="ECO:0000259" key="6">
    <source>
        <dbReference type="Pfam" id="PF17763"/>
    </source>
</evidence>
<dbReference type="Pfam" id="PF00710">
    <property type="entry name" value="Asparaginase"/>
    <property type="match status" value="1"/>
</dbReference>
<dbReference type="InterPro" id="IPR004550">
    <property type="entry name" value="AsnASE_II"/>
</dbReference>
<dbReference type="Gene3D" id="3.40.50.1170">
    <property type="entry name" value="L-asparaginase, N-terminal domain"/>
    <property type="match status" value="1"/>
</dbReference>
<feature type="active site" evidence="4">
    <location>
        <position position="89"/>
    </location>
</feature>
<dbReference type="RefSeq" id="WP_223006334.1">
    <property type="nucleotide sequence ID" value="NZ_JAHSQO010000004.1"/>
</dbReference>
<evidence type="ECO:0000256" key="3">
    <source>
        <dbReference type="PROSITE-ProRule" id="PRU10099"/>
    </source>
</evidence>
<dbReference type="PANTHER" id="PTHR11707">
    <property type="entry name" value="L-ASPARAGINASE"/>
    <property type="match status" value="1"/>
</dbReference>